<evidence type="ECO:0000313" key="3">
    <source>
        <dbReference type="Proteomes" id="UP001152795"/>
    </source>
</evidence>
<dbReference type="Proteomes" id="UP001152795">
    <property type="component" value="Unassembled WGS sequence"/>
</dbReference>
<evidence type="ECO:0000313" key="2">
    <source>
        <dbReference type="EMBL" id="CAB4026054.1"/>
    </source>
</evidence>
<reference evidence="2" key="1">
    <citation type="submission" date="2020-04" db="EMBL/GenBank/DDBJ databases">
        <authorList>
            <person name="Alioto T."/>
            <person name="Alioto T."/>
            <person name="Gomez Garrido J."/>
        </authorList>
    </citation>
    <scope>NUCLEOTIDE SEQUENCE</scope>
    <source>
        <strain evidence="2">A484AB</strain>
    </source>
</reference>
<dbReference type="EMBL" id="CACRXK020013982">
    <property type="protein sequence ID" value="CAB4026054.1"/>
    <property type="molecule type" value="Genomic_DNA"/>
</dbReference>
<dbReference type="OrthoDB" id="6013872at2759"/>
<feature type="region of interest" description="Disordered" evidence="1">
    <location>
        <begin position="1"/>
        <end position="42"/>
    </location>
</feature>
<feature type="compositionally biased region" description="Basic and acidic residues" evidence="1">
    <location>
        <begin position="1"/>
        <end position="10"/>
    </location>
</feature>
<protein>
    <submittedName>
        <fullName evidence="2">Uncharacterized protein</fullName>
    </submittedName>
</protein>
<keyword evidence="3" id="KW-1185">Reference proteome</keyword>
<organism evidence="2 3">
    <name type="scientific">Paramuricea clavata</name>
    <name type="common">Red gorgonian</name>
    <name type="synonym">Violescent sea-whip</name>
    <dbReference type="NCBI Taxonomy" id="317549"/>
    <lineage>
        <taxon>Eukaryota</taxon>
        <taxon>Metazoa</taxon>
        <taxon>Cnidaria</taxon>
        <taxon>Anthozoa</taxon>
        <taxon>Octocorallia</taxon>
        <taxon>Malacalcyonacea</taxon>
        <taxon>Plexauridae</taxon>
        <taxon>Paramuricea</taxon>
    </lineage>
</organism>
<name>A0A6S7J7U4_PARCT</name>
<comment type="caution">
    <text evidence="2">The sequence shown here is derived from an EMBL/GenBank/DDBJ whole genome shotgun (WGS) entry which is preliminary data.</text>
</comment>
<feature type="compositionally biased region" description="Basic and acidic residues" evidence="1">
    <location>
        <begin position="33"/>
        <end position="42"/>
    </location>
</feature>
<evidence type="ECO:0000256" key="1">
    <source>
        <dbReference type="SAM" id="MobiDB-lite"/>
    </source>
</evidence>
<dbReference type="AlphaFoldDB" id="A0A6S7J7U4"/>
<proteinExistence type="predicted"/>
<sequence length="120" mass="13955">MKKPGKEKPARMVQSPPKKTTVQRLYDPPESSGRTECEETQKSEKFDLGRNDIDKHAEWYKHMFDENDLKDNLEVKVSDKDGNVLWCIDLNEILCDEVKDEVEGPVEPRVEQRINTKPVL</sequence>
<gene>
    <name evidence="2" type="ORF">PACLA_8A056718</name>
</gene>
<accession>A0A6S7J7U4</accession>